<protein>
    <submittedName>
        <fullName evidence="1">Uncharacterized protein</fullName>
    </submittedName>
</protein>
<gene>
    <name evidence="1" type="ORF">B296_00048638</name>
</gene>
<name>A0A426XFG4_ENSVE</name>
<evidence type="ECO:0000313" key="1">
    <source>
        <dbReference type="EMBL" id="RRT38241.1"/>
    </source>
</evidence>
<evidence type="ECO:0000313" key="2">
    <source>
        <dbReference type="Proteomes" id="UP000287651"/>
    </source>
</evidence>
<proteinExistence type="predicted"/>
<dbReference type="EMBL" id="AMZH03021395">
    <property type="protein sequence ID" value="RRT38241.1"/>
    <property type="molecule type" value="Genomic_DNA"/>
</dbReference>
<sequence length="84" mass="8847">MPLAIALPTGDPLCGKRRCPCGQTGIAAPWVAAPTGVVPRVASLVGWHHPPRGHLHGCRPYGCYLRPQTPPSQALAMPAGDRAY</sequence>
<accession>A0A426XFG4</accession>
<organism evidence="1 2">
    <name type="scientific">Ensete ventricosum</name>
    <name type="common">Abyssinian banana</name>
    <name type="synonym">Musa ensete</name>
    <dbReference type="NCBI Taxonomy" id="4639"/>
    <lineage>
        <taxon>Eukaryota</taxon>
        <taxon>Viridiplantae</taxon>
        <taxon>Streptophyta</taxon>
        <taxon>Embryophyta</taxon>
        <taxon>Tracheophyta</taxon>
        <taxon>Spermatophyta</taxon>
        <taxon>Magnoliopsida</taxon>
        <taxon>Liliopsida</taxon>
        <taxon>Zingiberales</taxon>
        <taxon>Musaceae</taxon>
        <taxon>Ensete</taxon>
    </lineage>
</organism>
<dbReference type="Proteomes" id="UP000287651">
    <property type="component" value="Unassembled WGS sequence"/>
</dbReference>
<comment type="caution">
    <text evidence="1">The sequence shown here is derived from an EMBL/GenBank/DDBJ whole genome shotgun (WGS) entry which is preliminary data.</text>
</comment>
<reference evidence="1 2" key="1">
    <citation type="journal article" date="2014" name="Agronomy (Basel)">
        <title>A Draft Genome Sequence for Ensete ventricosum, the Drought-Tolerant Tree Against Hunger.</title>
        <authorList>
            <person name="Harrison J."/>
            <person name="Moore K.A."/>
            <person name="Paszkiewicz K."/>
            <person name="Jones T."/>
            <person name="Grant M."/>
            <person name="Ambacheew D."/>
            <person name="Muzemil S."/>
            <person name="Studholme D.J."/>
        </authorList>
    </citation>
    <scope>NUCLEOTIDE SEQUENCE [LARGE SCALE GENOMIC DNA]</scope>
</reference>
<dbReference type="AlphaFoldDB" id="A0A426XFG4"/>